<dbReference type="Gene3D" id="1.10.1200.10">
    <property type="entry name" value="ACP-like"/>
    <property type="match status" value="1"/>
</dbReference>
<evidence type="ECO:0000313" key="3">
    <source>
        <dbReference type="Proteomes" id="UP001500736"/>
    </source>
</evidence>
<organism evidence="2 3">
    <name type="scientific">Gaetbulibacter jejuensis</name>
    <dbReference type="NCBI Taxonomy" id="584607"/>
    <lineage>
        <taxon>Bacteria</taxon>
        <taxon>Pseudomonadati</taxon>
        <taxon>Bacteroidota</taxon>
        <taxon>Flavobacteriia</taxon>
        <taxon>Flavobacteriales</taxon>
        <taxon>Flavobacteriaceae</taxon>
        <taxon>Gaetbulibacter</taxon>
    </lineage>
</organism>
<feature type="domain" description="Carrier" evidence="1">
    <location>
        <begin position="2"/>
        <end position="82"/>
    </location>
</feature>
<dbReference type="InterPro" id="IPR036736">
    <property type="entry name" value="ACP-like_sf"/>
</dbReference>
<dbReference type="Pfam" id="PF00550">
    <property type="entry name" value="PP-binding"/>
    <property type="match status" value="1"/>
</dbReference>
<dbReference type="Proteomes" id="UP001500736">
    <property type="component" value="Unassembled WGS sequence"/>
</dbReference>
<dbReference type="RefSeq" id="WP_343796335.1">
    <property type="nucleotide sequence ID" value="NZ_BAAAGF010000001.1"/>
</dbReference>
<dbReference type="EMBL" id="BAAAGF010000001">
    <property type="protein sequence ID" value="GAA0740344.1"/>
    <property type="molecule type" value="Genomic_DNA"/>
</dbReference>
<proteinExistence type="predicted"/>
<comment type="caution">
    <text evidence="2">The sequence shown here is derived from an EMBL/GenBank/DDBJ whole genome shotgun (WGS) entry which is preliminary data.</text>
</comment>
<dbReference type="SUPFAM" id="SSF47336">
    <property type="entry name" value="ACP-like"/>
    <property type="match status" value="1"/>
</dbReference>
<dbReference type="InterPro" id="IPR009081">
    <property type="entry name" value="PP-bd_ACP"/>
</dbReference>
<evidence type="ECO:0000313" key="2">
    <source>
        <dbReference type="EMBL" id="GAA0740344.1"/>
    </source>
</evidence>
<evidence type="ECO:0000259" key="1">
    <source>
        <dbReference type="PROSITE" id="PS50075"/>
    </source>
</evidence>
<name>A0ABN1JIR2_9FLAO</name>
<gene>
    <name evidence="2" type="ORF">GCM10009431_10390</name>
</gene>
<reference evidence="2 3" key="1">
    <citation type="journal article" date="2019" name="Int. J. Syst. Evol. Microbiol.">
        <title>The Global Catalogue of Microorganisms (GCM) 10K type strain sequencing project: providing services to taxonomists for standard genome sequencing and annotation.</title>
        <authorList>
            <consortium name="The Broad Institute Genomics Platform"/>
            <consortium name="The Broad Institute Genome Sequencing Center for Infectious Disease"/>
            <person name="Wu L."/>
            <person name="Ma J."/>
        </authorList>
    </citation>
    <scope>NUCLEOTIDE SEQUENCE [LARGE SCALE GENOMIC DNA]</scope>
    <source>
        <strain evidence="2 3">JCM 15976</strain>
    </source>
</reference>
<dbReference type="PROSITE" id="PS50075">
    <property type="entry name" value="CARRIER"/>
    <property type="match status" value="1"/>
</dbReference>
<sequence length="83" mass="9406">METTILRIKKIISEKLDVNCNMDEVTPETSLLEDGIGLDSISIVNFIVMVEKEFDISFSEEDLNMDMFSNLTKICDAIDAKQN</sequence>
<protein>
    <recommendedName>
        <fullName evidence="1">Carrier domain-containing protein</fullName>
    </recommendedName>
</protein>
<accession>A0ABN1JIR2</accession>
<keyword evidence="3" id="KW-1185">Reference proteome</keyword>